<proteinExistence type="inferred from homology"/>
<dbReference type="GO" id="GO:0006935">
    <property type="term" value="P:chemotaxis"/>
    <property type="evidence" value="ECO:0007669"/>
    <property type="project" value="InterPro"/>
</dbReference>
<evidence type="ECO:0000313" key="7">
    <source>
        <dbReference type="Proteomes" id="UP001056429"/>
    </source>
</evidence>
<dbReference type="InterPro" id="IPR004089">
    <property type="entry name" value="MCPsignal_dom"/>
</dbReference>
<organism evidence="6 7">
    <name type="scientific">Oceanirhabdus seepicola</name>
    <dbReference type="NCBI Taxonomy" id="2828781"/>
    <lineage>
        <taxon>Bacteria</taxon>
        <taxon>Bacillati</taxon>
        <taxon>Bacillota</taxon>
        <taxon>Clostridia</taxon>
        <taxon>Eubacteriales</taxon>
        <taxon>Clostridiaceae</taxon>
        <taxon>Oceanirhabdus</taxon>
    </lineage>
</organism>
<evidence type="ECO:0000256" key="4">
    <source>
        <dbReference type="SAM" id="Phobius"/>
    </source>
</evidence>
<keyword evidence="7" id="KW-1185">Reference proteome</keyword>
<dbReference type="EMBL" id="JAGSOJ010000002">
    <property type="protein sequence ID" value="MCM1989996.1"/>
    <property type="molecule type" value="Genomic_DNA"/>
</dbReference>
<evidence type="ECO:0000256" key="3">
    <source>
        <dbReference type="PROSITE-ProRule" id="PRU00284"/>
    </source>
</evidence>
<dbReference type="Proteomes" id="UP001056429">
    <property type="component" value="Unassembled WGS sequence"/>
</dbReference>
<reference evidence="6" key="2">
    <citation type="submission" date="2021-04" db="EMBL/GenBank/DDBJ databases">
        <authorList>
            <person name="Dong X."/>
        </authorList>
    </citation>
    <scope>NUCLEOTIDE SEQUENCE</scope>
    <source>
        <strain evidence="6">ZWT</strain>
    </source>
</reference>
<keyword evidence="1 3" id="KW-0807">Transducer</keyword>
<dbReference type="RefSeq" id="WP_250859042.1">
    <property type="nucleotide sequence ID" value="NZ_JAGSOJ010000002.1"/>
</dbReference>
<keyword evidence="4" id="KW-0472">Membrane</keyword>
<dbReference type="GO" id="GO:0004888">
    <property type="term" value="F:transmembrane signaling receptor activity"/>
    <property type="evidence" value="ECO:0007669"/>
    <property type="project" value="InterPro"/>
</dbReference>
<dbReference type="InterPro" id="IPR024478">
    <property type="entry name" value="HlyB_4HB_MCP"/>
</dbReference>
<feature type="transmembrane region" description="Helical" evidence="4">
    <location>
        <begin position="17"/>
        <end position="37"/>
    </location>
</feature>
<comment type="similarity">
    <text evidence="2">Belongs to the methyl-accepting chemotaxis (MCP) protein family.</text>
</comment>
<evidence type="ECO:0000256" key="1">
    <source>
        <dbReference type="ARBA" id="ARBA00023224"/>
    </source>
</evidence>
<dbReference type="InterPro" id="IPR004090">
    <property type="entry name" value="Chemotax_Me-accpt_rcpt"/>
</dbReference>
<evidence type="ECO:0000259" key="5">
    <source>
        <dbReference type="PROSITE" id="PS50111"/>
    </source>
</evidence>
<evidence type="ECO:0000313" key="6">
    <source>
        <dbReference type="EMBL" id="MCM1989996.1"/>
    </source>
</evidence>
<gene>
    <name evidence="6" type="ORF">KDK92_09600</name>
</gene>
<dbReference type="GO" id="GO:0007165">
    <property type="term" value="P:signal transduction"/>
    <property type="evidence" value="ECO:0007669"/>
    <property type="project" value="UniProtKB-KW"/>
</dbReference>
<dbReference type="Pfam" id="PF12729">
    <property type="entry name" value="4HB_MCP_1"/>
    <property type="match status" value="1"/>
</dbReference>
<feature type="domain" description="Methyl-accepting transducer" evidence="5">
    <location>
        <begin position="276"/>
        <end position="540"/>
    </location>
</feature>
<dbReference type="PANTHER" id="PTHR32089">
    <property type="entry name" value="METHYL-ACCEPTING CHEMOTAXIS PROTEIN MCPB"/>
    <property type="match status" value="1"/>
</dbReference>
<comment type="caution">
    <text evidence="6">The sequence shown here is derived from an EMBL/GenBank/DDBJ whole genome shotgun (WGS) entry which is preliminary data.</text>
</comment>
<dbReference type="PANTHER" id="PTHR32089:SF112">
    <property type="entry name" value="LYSOZYME-LIKE PROTEIN-RELATED"/>
    <property type="match status" value="1"/>
</dbReference>
<reference evidence="6" key="1">
    <citation type="journal article" date="2021" name="mSystems">
        <title>Bacteria and Archaea Synergistically Convert Glycine Betaine to Biogenic Methane in the Formosa Cold Seep of the South China Sea.</title>
        <authorList>
            <person name="Li L."/>
            <person name="Zhang W."/>
            <person name="Zhang S."/>
            <person name="Song L."/>
            <person name="Sun Q."/>
            <person name="Zhang H."/>
            <person name="Xiang H."/>
            <person name="Dong X."/>
        </authorList>
    </citation>
    <scope>NUCLEOTIDE SEQUENCE</scope>
    <source>
        <strain evidence="6">ZWT</strain>
    </source>
</reference>
<sequence length="563" mass="62563">MKKNKDKFYYRVKISNVLLLMVILSISFSALMSFFGFTNMKRMHDKSVTLYEDRAKPLIYLSKVSSSYKSIHAIAFTESKDIKKYSGVIMQKNSIAVENLEAYKNSSLTKEESEIFNSLEENYHKFYNVVDGFDINRISNNKFKLIDYSKEIDSCIFNLLEVNENAMSRINKDTESIWQIISMLFIILFAVTFTIQVIISYVIIKSLRVNTKDMNSLLGELSKGNFSMDISHNSKSEFGLMKETLKDSIENISSMMKILKEKTHSIDAQSQNLSSISEEMASSSENVANSIGNVAQGAISQAQNLTSVSDSIEDFGYAIEGIHSSLNDVKDNSLDIQTEANSSNQNMSTLKASMQNVTSTFDDLIIKITTLNGNINNITEITSLINDIADQTNLLALNAAIEAARAGEAGRGFAVVSDEIRHLAEQVKEFSEKINSIISNISDDTEIMVSSTEAVKLDLNEQDKDIDHTIESFNSINGLIQTIIPKIVSVSESASKINNDKNIILMNVGDASSVSEEVSASSQEISAASEEMTASTEEVAQSALELNNMTKQMLTEIKNFKLK</sequence>
<feature type="transmembrane region" description="Helical" evidence="4">
    <location>
        <begin position="177"/>
        <end position="204"/>
    </location>
</feature>
<dbReference type="SMART" id="SM00283">
    <property type="entry name" value="MA"/>
    <property type="match status" value="1"/>
</dbReference>
<dbReference type="SUPFAM" id="SSF58104">
    <property type="entry name" value="Methyl-accepting chemotaxis protein (MCP) signaling domain"/>
    <property type="match status" value="1"/>
</dbReference>
<accession>A0A9J6P0T3</accession>
<dbReference type="Pfam" id="PF00015">
    <property type="entry name" value="MCPsignal"/>
    <property type="match status" value="1"/>
</dbReference>
<keyword evidence="4" id="KW-0812">Transmembrane</keyword>
<protein>
    <submittedName>
        <fullName evidence="6">MCP four helix bundle domain-containing protein</fullName>
    </submittedName>
</protein>
<dbReference type="Gene3D" id="1.10.287.950">
    <property type="entry name" value="Methyl-accepting chemotaxis protein"/>
    <property type="match status" value="1"/>
</dbReference>
<dbReference type="GO" id="GO:0016020">
    <property type="term" value="C:membrane"/>
    <property type="evidence" value="ECO:0007669"/>
    <property type="project" value="InterPro"/>
</dbReference>
<dbReference type="AlphaFoldDB" id="A0A9J6P0T3"/>
<evidence type="ECO:0000256" key="2">
    <source>
        <dbReference type="ARBA" id="ARBA00029447"/>
    </source>
</evidence>
<keyword evidence="4" id="KW-1133">Transmembrane helix</keyword>
<dbReference type="PROSITE" id="PS50111">
    <property type="entry name" value="CHEMOTAXIS_TRANSDUC_2"/>
    <property type="match status" value="1"/>
</dbReference>
<name>A0A9J6P0T3_9CLOT</name>
<dbReference type="PRINTS" id="PR00260">
    <property type="entry name" value="CHEMTRNSDUCR"/>
</dbReference>